<sequence length="292" mass="32529">MCSLYKTLIFIFTLNAIGCGGSDTPSAISDPDSGSTSLETSSEEGKQSDDSEIPVDSSSQPGSGSTDTAAAEDKSYKDAFISPFSTSVHQYEVTDGVIGKETIYTDELLTFPETEYFYFQDSSLVYELTREGEPKKRSELRQYPEWGVANKNSMIGTLQLSSSPLNEYTWMQLHRKESYSTRPPLRLTWAKAQSIDGRVYQDYLVAVFYHENGGYKKVPLMPRPDGDMVTELRTYNHQVFITINGNLLHVENVADWAGYKCYFKAGLYLSGSEPAEGQAKVKMSALSFDIEG</sequence>
<dbReference type="SUPFAM" id="SSF49899">
    <property type="entry name" value="Concanavalin A-like lectins/glucanases"/>
    <property type="match status" value="1"/>
</dbReference>
<organism evidence="3 4">
    <name type="scientific">Alcanivorax sediminis</name>
    <dbReference type="NCBI Taxonomy" id="2663008"/>
    <lineage>
        <taxon>Bacteria</taxon>
        <taxon>Pseudomonadati</taxon>
        <taxon>Pseudomonadota</taxon>
        <taxon>Gammaproteobacteria</taxon>
        <taxon>Oceanospirillales</taxon>
        <taxon>Alcanivoracaceae</taxon>
        <taxon>Alcanivorax</taxon>
    </lineage>
</organism>
<dbReference type="Proteomes" id="UP000469421">
    <property type="component" value="Unassembled WGS sequence"/>
</dbReference>
<feature type="domain" description="Alginate lyase 2" evidence="2">
    <location>
        <begin position="90"/>
        <end position="287"/>
    </location>
</feature>
<feature type="compositionally biased region" description="Polar residues" evidence="1">
    <location>
        <begin position="56"/>
        <end position="68"/>
    </location>
</feature>
<dbReference type="Gene3D" id="2.60.120.200">
    <property type="match status" value="1"/>
</dbReference>
<protein>
    <recommendedName>
        <fullName evidence="2">Alginate lyase 2 domain-containing protein</fullName>
    </recommendedName>
</protein>
<dbReference type="RefSeq" id="WP_153501005.1">
    <property type="nucleotide sequence ID" value="NZ_WIRE01000001.1"/>
</dbReference>
<evidence type="ECO:0000259" key="2">
    <source>
        <dbReference type="Pfam" id="PF08787"/>
    </source>
</evidence>
<dbReference type="InterPro" id="IPR013320">
    <property type="entry name" value="ConA-like_dom_sf"/>
</dbReference>
<gene>
    <name evidence="3" type="ORF">GFN93_10260</name>
</gene>
<reference evidence="3 4" key="1">
    <citation type="submission" date="2019-10" db="EMBL/GenBank/DDBJ databases">
        <title>Alcanivorax sp.PA15-N-34 draft genome sequence.</title>
        <authorList>
            <person name="Liao X."/>
            <person name="Shao Z."/>
        </authorList>
    </citation>
    <scope>NUCLEOTIDE SEQUENCE [LARGE SCALE GENOMIC DNA]</scope>
    <source>
        <strain evidence="3 4">PA15-N-34</strain>
    </source>
</reference>
<dbReference type="InterPro" id="IPR014895">
    <property type="entry name" value="Alginate_lyase_2"/>
</dbReference>
<proteinExistence type="predicted"/>
<evidence type="ECO:0000313" key="3">
    <source>
        <dbReference type="EMBL" id="MQX53634.1"/>
    </source>
</evidence>
<accession>A0A6N7LWP5</accession>
<dbReference type="EMBL" id="WIRE01000001">
    <property type="protein sequence ID" value="MQX53634.1"/>
    <property type="molecule type" value="Genomic_DNA"/>
</dbReference>
<feature type="region of interest" description="Disordered" evidence="1">
    <location>
        <begin position="25"/>
        <end position="71"/>
    </location>
</feature>
<comment type="caution">
    <text evidence="3">The sequence shown here is derived from an EMBL/GenBank/DDBJ whole genome shotgun (WGS) entry which is preliminary data.</text>
</comment>
<evidence type="ECO:0000256" key="1">
    <source>
        <dbReference type="SAM" id="MobiDB-lite"/>
    </source>
</evidence>
<keyword evidence="4" id="KW-1185">Reference proteome</keyword>
<evidence type="ECO:0000313" key="4">
    <source>
        <dbReference type="Proteomes" id="UP000469421"/>
    </source>
</evidence>
<dbReference type="Pfam" id="PF08787">
    <property type="entry name" value="Alginate_lyase2"/>
    <property type="match status" value="1"/>
</dbReference>
<dbReference type="AlphaFoldDB" id="A0A6N7LWP5"/>
<name>A0A6N7LWP5_9GAMM</name>